<evidence type="ECO:0000313" key="2">
    <source>
        <dbReference type="EMBL" id="MXU99403.1"/>
    </source>
</evidence>
<dbReference type="PROSITE" id="PS00028">
    <property type="entry name" value="ZINC_FINGER_C2H2_1"/>
    <property type="match status" value="1"/>
</dbReference>
<accession>A0A6B0VAT3</accession>
<organism evidence="2">
    <name type="scientific">Ixodes ricinus</name>
    <name type="common">Common tick</name>
    <name type="synonym">Acarus ricinus</name>
    <dbReference type="NCBI Taxonomy" id="34613"/>
    <lineage>
        <taxon>Eukaryota</taxon>
        <taxon>Metazoa</taxon>
        <taxon>Ecdysozoa</taxon>
        <taxon>Arthropoda</taxon>
        <taxon>Chelicerata</taxon>
        <taxon>Arachnida</taxon>
        <taxon>Acari</taxon>
        <taxon>Parasitiformes</taxon>
        <taxon>Ixodida</taxon>
        <taxon>Ixodoidea</taxon>
        <taxon>Ixodidae</taxon>
        <taxon>Ixodinae</taxon>
        <taxon>Ixodes</taxon>
    </lineage>
</organism>
<reference evidence="2" key="1">
    <citation type="submission" date="2019-12" db="EMBL/GenBank/DDBJ databases">
        <title>An insight into the sialome of adult female Ixodes ricinus ticks feeding for 6 days.</title>
        <authorList>
            <person name="Perner J."/>
            <person name="Ribeiro J.M.C."/>
        </authorList>
    </citation>
    <scope>NUCLEOTIDE SEQUENCE</scope>
    <source>
        <strain evidence="2">Semi-engorged</strain>
        <tissue evidence="2">Salivary glands</tissue>
    </source>
</reference>
<proteinExistence type="predicted"/>
<dbReference type="EMBL" id="GIFC01017320">
    <property type="protein sequence ID" value="MXU99403.1"/>
    <property type="molecule type" value="Transcribed_RNA"/>
</dbReference>
<evidence type="ECO:0000259" key="1">
    <source>
        <dbReference type="PROSITE" id="PS00028"/>
    </source>
</evidence>
<feature type="domain" description="C2H2-type" evidence="1">
    <location>
        <begin position="230"/>
        <end position="251"/>
    </location>
</feature>
<sequence length="438" mass="48007">MGDCPSSPVTWSPLPRSLAMALSACTARALVAAGAHVWPSRVSSCSTRPLCTACWTRAGTSLWSRTCRSWQASCTTSGLCRWRRDSASEGTHCVAARAWAHAWLCAASCSRRRQQRRAGATASAPCASWGRWPMAGSRSRSGGWRCRTPHRAWHKSSSCSGWCGSLASRAQRALRPSERNSTGRLRDQPGFWTSRRTYTPATTSSPGSRCTKFRSSGSLQGASGSFLCSCSCSCARRCTPLHSLSRHSSFHTSSGFSWLPWKRCRASVGLCRMASRKRGGRKRSRLRCRRAPCSLSAAILTSSSAVRSRRDPCWLLHHWSSRYTSAPFPMASLTSLLLDMRGSSASITASRIWGLLEAARVRSRCPSTPQDATSCTQSWLPVSTWITCTVASCKLPHPSKLSRQNSRRRCPMHRDSRPGLLRSALCRASSACSDCSKR</sequence>
<dbReference type="InterPro" id="IPR013087">
    <property type="entry name" value="Znf_C2H2_type"/>
</dbReference>
<protein>
    <recommendedName>
        <fullName evidence="1">C2H2-type domain-containing protein</fullName>
    </recommendedName>
</protein>
<dbReference type="AlphaFoldDB" id="A0A6B0VAT3"/>
<name>A0A6B0VAT3_IXORI</name>